<dbReference type="Proteomes" id="UP000198677">
    <property type="component" value="Unassembled WGS sequence"/>
</dbReference>
<proteinExistence type="predicted"/>
<feature type="domain" description="DUF202" evidence="7">
    <location>
        <begin position="16"/>
        <end position="83"/>
    </location>
</feature>
<keyword evidence="5 6" id="KW-0472">Membrane</keyword>
<evidence type="ECO:0000259" key="7">
    <source>
        <dbReference type="Pfam" id="PF02656"/>
    </source>
</evidence>
<dbReference type="OrthoDB" id="582337at2"/>
<keyword evidence="4 6" id="KW-1133">Transmembrane helix</keyword>
<evidence type="ECO:0000256" key="3">
    <source>
        <dbReference type="ARBA" id="ARBA00022692"/>
    </source>
</evidence>
<feature type="transmembrane region" description="Helical" evidence="6">
    <location>
        <begin position="95"/>
        <end position="116"/>
    </location>
</feature>
<evidence type="ECO:0000256" key="5">
    <source>
        <dbReference type="ARBA" id="ARBA00023136"/>
    </source>
</evidence>
<protein>
    <submittedName>
        <fullName evidence="8">Putative membrane protein</fullName>
    </submittedName>
</protein>
<accession>A0A1H7VEK5</accession>
<comment type="subcellular location">
    <subcellularLocation>
        <location evidence="1">Cell membrane</location>
        <topology evidence="1">Multi-pass membrane protein</topology>
    </subcellularLocation>
</comment>
<organism evidence="8 9">
    <name type="scientific">Rhodococcus maanshanensis</name>
    <dbReference type="NCBI Taxonomy" id="183556"/>
    <lineage>
        <taxon>Bacteria</taxon>
        <taxon>Bacillati</taxon>
        <taxon>Actinomycetota</taxon>
        <taxon>Actinomycetes</taxon>
        <taxon>Mycobacteriales</taxon>
        <taxon>Nocardiaceae</taxon>
        <taxon>Rhodococcus</taxon>
    </lineage>
</organism>
<dbReference type="EMBL" id="FOAW01000021">
    <property type="protein sequence ID" value="SEM07288.1"/>
    <property type="molecule type" value="Genomic_DNA"/>
</dbReference>
<dbReference type="AlphaFoldDB" id="A0A1H7VEK5"/>
<keyword evidence="9" id="KW-1185">Reference proteome</keyword>
<dbReference type="PANTHER" id="PTHR34187:SF2">
    <property type="entry name" value="DUF202 DOMAIN-CONTAINING PROTEIN"/>
    <property type="match status" value="1"/>
</dbReference>
<evidence type="ECO:0000256" key="2">
    <source>
        <dbReference type="ARBA" id="ARBA00022475"/>
    </source>
</evidence>
<dbReference type="GO" id="GO:0005886">
    <property type="term" value="C:plasma membrane"/>
    <property type="evidence" value="ECO:0007669"/>
    <property type="project" value="UniProtKB-SubCell"/>
</dbReference>
<reference evidence="9" key="1">
    <citation type="submission" date="2016-10" db="EMBL/GenBank/DDBJ databases">
        <authorList>
            <person name="Varghese N."/>
            <person name="Submissions S."/>
        </authorList>
    </citation>
    <scope>NUCLEOTIDE SEQUENCE [LARGE SCALE GENOMIC DNA]</scope>
    <source>
        <strain evidence="9">DSM 44675</strain>
    </source>
</reference>
<evidence type="ECO:0000256" key="6">
    <source>
        <dbReference type="SAM" id="Phobius"/>
    </source>
</evidence>
<keyword evidence="3 6" id="KW-0812">Transmembrane</keyword>
<sequence>MDEAKDSAAESEPDYRFTLANERTFLAWIRTALCLLAGAVAVHQLVSPFRMQGTRSAVVLACVILSIILASGAYFQWRAVQRAMRRDEPLPSSTLVPILAVGAGTIAVLTSAALILS</sequence>
<feature type="transmembrane region" description="Helical" evidence="6">
    <location>
        <begin position="25"/>
        <end position="46"/>
    </location>
</feature>
<evidence type="ECO:0000256" key="1">
    <source>
        <dbReference type="ARBA" id="ARBA00004651"/>
    </source>
</evidence>
<dbReference type="PANTHER" id="PTHR34187">
    <property type="entry name" value="FGR18P"/>
    <property type="match status" value="1"/>
</dbReference>
<dbReference type="Pfam" id="PF02656">
    <property type="entry name" value="DUF202"/>
    <property type="match status" value="1"/>
</dbReference>
<dbReference type="InterPro" id="IPR003807">
    <property type="entry name" value="DUF202"/>
</dbReference>
<dbReference type="InterPro" id="IPR052053">
    <property type="entry name" value="IM_YidH-like"/>
</dbReference>
<feature type="transmembrane region" description="Helical" evidence="6">
    <location>
        <begin position="58"/>
        <end position="75"/>
    </location>
</feature>
<evidence type="ECO:0000313" key="8">
    <source>
        <dbReference type="EMBL" id="SEM07288.1"/>
    </source>
</evidence>
<name>A0A1H7VEK5_9NOCA</name>
<keyword evidence="2" id="KW-1003">Cell membrane</keyword>
<evidence type="ECO:0000313" key="9">
    <source>
        <dbReference type="Proteomes" id="UP000198677"/>
    </source>
</evidence>
<evidence type="ECO:0000256" key="4">
    <source>
        <dbReference type="ARBA" id="ARBA00022989"/>
    </source>
</evidence>
<gene>
    <name evidence="8" type="ORF">SAMN05444583_12187</name>
</gene>
<dbReference type="RefSeq" id="WP_072750839.1">
    <property type="nucleotide sequence ID" value="NZ_FOAW01000021.1"/>
</dbReference>